<evidence type="ECO:0000313" key="4">
    <source>
        <dbReference type="EMBL" id="PQP16087.1"/>
    </source>
</evidence>
<dbReference type="PANTHER" id="PTHR43767">
    <property type="entry name" value="LONG-CHAIN-FATTY-ACID--COA LIGASE"/>
    <property type="match status" value="1"/>
</dbReference>
<dbReference type="Pfam" id="PF00501">
    <property type="entry name" value="AMP-binding"/>
    <property type="match status" value="1"/>
</dbReference>
<feature type="domain" description="AMP-dependent synthetase/ligase" evidence="2">
    <location>
        <begin position="13"/>
        <end position="363"/>
    </location>
</feature>
<feature type="compositionally biased region" description="Low complexity" evidence="1">
    <location>
        <begin position="505"/>
        <end position="520"/>
    </location>
</feature>
<dbReference type="InterPro" id="IPR025110">
    <property type="entry name" value="AMP-bd_C"/>
</dbReference>
<feature type="region of interest" description="Disordered" evidence="1">
    <location>
        <begin position="498"/>
        <end position="520"/>
    </location>
</feature>
<comment type="caution">
    <text evidence="4">The sequence shown here is derived from an EMBL/GenBank/DDBJ whole genome shotgun (WGS) entry which is preliminary data.</text>
</comment>
<dbReference type="RefSeq" id="WP_105422282.1">
    <property type="nucleotide sequence ID" value="NZ_PUIO01000067.1"/>
</dbReference>
<name>A0A2S8IMT3_RHOOP</name>
<dbReference type="AlphaFoldDB" id="A0A2S8IMT3"/>
<reference evidence="5" key="1">
    <citation type="submission" date="2018-02" db="EMBL/GenBank/DDBJ databases">
        <title>Draft genome sequencing of Rhodococcus opacus KU647198.</title>
        <authorList>
            <person name="Zheng B.-X."/>
        </authorList>
    </citation>
    <scope>NUCLEOTIDE SEQUENCE [LARGE SCALE GENOMIC DNA]</scope>
    <source>
        <strain evidence="5">04-OD7</strain>
    </source>
</reference>
<dbReference type="Pfam" id="PF13193">
    <property type="entry name" value="AMP-binding_C"/>
    <property type="match status" value="1"/>
</dbReference>
<dbReference type="Gene3D" id="3.30.300.30">
    <property type="match status" value="1"/>
</dbReference>
<proteinExistence type="predicted"/>
<dbReference type="Gene3D" id="3.40.50.12780">
    <property type="entry name" value="N-terminal domain of ligase-like"/>
    <property type="match status" value="1"/>
</dbReference>
<evidence type="ECO:0000256" key="1">
    <source>
        <dbReference type="SAM" id="MobiDB-lite"/>
    </source>
</evidence>
<dbReference type="PANTHER" id="PTHR43767:SF1">
    <property type="entry name" value="NONRIBOSOMAL PEPTIDE SYNTHASE PES1 (EUROFUNG)-RELATED"/>
    <property type="match status" value="1"/>
</dbReference>
<evidence type="ECO:0000259" key="2">
    <source>
        <dbReference type="Pfam" id="PF00501"/>
    </source>
</evidence>
<dbReference type="SUPFAM" id="SSF56801">
    <property type="entry name" value="Acetyl-CoA synthetase-like"/>
    <property type="match status" value="1"/>
</dbReference>
<organism evidence="4 5">
    <name type="scientific">Rhodococcus opacus</name>
    <name type="common">Nocardia opaca</name>
    <dbReference type="NCBI Taxonomy" id="37919"/>
    <lineage>
        <taxon>Bacteria</taxon>
        <taxon>Bacillati</taxon>
        <taxon>Actinomycetota</taxon>
        <taxon>Actinomycetes</taxon>
        <taxon>Mycobacteriales</taxon>
        <taxon>Nocardiaceae</taxon>
        <taxon>Rhodococcus</taxon>
    </lineage>
</organism>
<dbReference type="Proteomes" id="UP000239290">
    <property type="component" value="Unassembled WGS sequence"/>
</dbReference>
<dbReference type="CDD" id="cd17636">
    <property type="entry name" value="PtmA"/>
    <property type="match status" value="1"/>
</dbReference>
<dbReference type="InterPro" id="IPR000873">
    <property type="entry name" value="AMP-dep_synth/lig_dom"/>
</dbReference>
<dbReference type="GO" id="GO:0016878">
    <property type="term" value="F:acid-thiol ligase activity"/>
    <property type="evidence" value="ECO:0007669"/>
    <property type="project" value="UniProtKB-ARBA"/>
</dbReference>
<dbReference type="InterPro" id="IPR050237">
    <property type="entry name" value="ATP-dep_AMP-bd_enzyme"/>
</dbReference>
<evidence type="ECO:0000259" key="3">
    <source>
        <dbReference type="Pfam" id="PF13193"/>
    </source>
</evidence>
<protein>
    <submittedName>
        <fullName evidence="4">AMP-dependent synthetase</fullName>
    </submittedName>
</protein>
<gene>
    <name evidence="4" type="ORF">C5613_37005</name>
</gene>
<dbReference type="InterPro" id="IPR042099">
    <property type="entry name" value="ANL_N_sf"/>
</dbReference>
<dbReference type="EMBL" id="PUIO01000067">
    <property type="protein sequence ID" value="PQP16087.1"/>
    <property type="molecule type" value="Genomic_DNA"/>
</dbReference>
<sequence>MYSELSLADIVRENRRGRGDMVALVDGDERITYAEFDERTDRLANALTSEGVLPGDRVLWIGANSHRVFELLIAAGKVGAILCPANWRQSADELRFVIDDLQPKLIVSEPKIVGDLHDSLGDDRTPWVRCSDDSDDEYQRWSASFPSTPAPSSESIHAEDPVLLLYTAAFDGRPNGALISHRALISHSLVVAVQRQITEGFVFLDSGPLFHIGTWMFAVATFVCGGTNVVLPQFEPRQACELIERERCQGAMLFPAMIDQLVAANGDDRYDLSSLHFGPAGSTWNHMITLDRSPWGRSNAGYGQTEVGGMLTYHALGIDGLGTHGRSSPLMQVRIVDTDGRDVSAADVGEIATRGMHLFNGYFNRPDLNAARFRDGWYHTGDLGRRESDGTVSFVGPKLRMIKSGGENIYPAEVERALLGHPDVDSAAVIGRPDSTWGQSVVAIVVRNASASVTEQELIAHVRNQVASYKKPKSVVFVETIPRRGFVPDYDLLDVQHGGGGYPGSEPTPETTAATSEMTR</sequence>
<feature type="domain" description="AMP-binding enzyme C-terminal" evidence="3">
    <location>
        <begin position="413"/>
        <end position="483"/>
    </location>
</feature>
<evidence type="ECO:0000313" key="5">
    <source>
        <dbReference type="Proteomes" id="UP000239290"/>
    </source>
</evidence>
<accession>A0A2S8IMT3</accession>
<dbReference type="InterPro" id="IPR045851">
    <property type="entry name" value="AMP-bd_C_sf"/>
</dbReference>